<evidence type="ECO:0000313" key="3">
    <source>
        <dbReference type="Proteomes" id="UP000595362"/>
    </source>
</evidence>
<sequence>MFSADTDRFRSGLMVTALAAVIVVATGCKDYSFVRDRTLPPPLQEDEQFLADLASEYQVLGDFIESQPQGQLLPVRFYDKARAARGGTSVTPDTLAEYHIPAFAVHDLMKARQFLVEALDTVNVPENARMLAMAQVKFDCWLAFQPYQKSAQSYIGCREAFRQAMANVDFTKKSISLSSPAVAASGSRTIRFRDETITLDPQAQSVIEQVAIMALAKEGAIVVLTGHSKSKASIEDTSNNAVRRIIAVRNALYQNGVDPDAVEPRFEPGGSALDVDIEVRYGGASS</sequence>
<evidence type="ECO:0000259" key="1">
    <source>
        <dbReference type="Pfam" id="PF00691"/>
    </source>
</evidence>
<organism evidence="2 3">
    <name type="scientific">Micavibrio aeruginosavorus</name>
    <dbReference type="NCBI Taxonomy" id="349221"/>
    <lineage>
        <taxon>Bacteria</taxon>
        <taxon>Pseudomonadati</taxon>
        <taxon>Bdellovibrionota</taxon>
        <taxon>Bdellovibrionia</taxon>
        <taxon>Bdellovibrionales</taxon>
        <taxon>Pseudobdellovibrionaceae</taxon>
        <taxon>Micavibrio</taxon>
    </lineage>
</organism>
<accession>A0A7T5R1R1</accession>
<dbReference type="InterPro" id="IPR006665">
    <property type="entry name" value="OmpA-like"/>
</dbReference>
<dbReference type="Proteomes" id="UP000595362">
    <property type="component" value="Chromosome"/>
</dbReference>
<protein>
    <recommendedName>
        <fullName evidence="1">OmpA-like domain-containing protein</fullName>
    </recommendedName>
</protein>
<dbReference type="SUPFAM" id="SSF103088">
    <property type="entry name" value="OmpA-like"/>
    <property type="match status" value="1"/>
</dbReference>
<dbReference type="AlphaFoldDB" id="A0A7T5R1R1"/>
<gene>
    <name evidence="2" type="ORF">HYS17_10390</name>
</gene>
<proteinExistence type="predicted"/>
<reference evidence="2 3" key="1">
    <citation type="submission" date="2020-07" db="EMBL/GenBank/DDBJ databases">
        <title>Huge and variable diversity of episymbiotic CPR bacteria and DPANN archaea in groundwater ecosystems.</title>
        <authorList>
            <person name="He C.Y."/>
            <person name="Keren R."/>
            <person name="Whittaker M."/>
            <person name="Farag I.F."/>
            <person name="Doudna J."/>
            <person name="Cate J.H.D."/>
            <person name="Banfield J.F."/>
        </authorList>
    </citation>
    <scope>NUCLEOTIDE SEQUENCE [LARGE SCALE GENOMIC DNA]</scope>
    <source>
        <strain evidence="2">NC_groundwater_70_Ag_B-0.1um_54_66</strain>
    </source>
</reference>
<dbReference type="Pfam" id="PF00691">
    <property type="entry name" value="OmpA"/>
    <property type="match status" value="1"/>
</dbReference>
<dbReference type="InterPro" id="IPR036737">
    <property type="entry name" value="OmpA-like_sf"/>
</dbReference>
<dbReference type="EMBL" id="CP066681">
    <property type="protein sequence ID" value="QQG35895.1"/>
    <property type="molecule type" value="Genomic_DNA"/>
</dbReference>
<evidence type="ECO:0000313" key="2">
    <source>
        <dbReference type="EMBL" id="QQG35895.1"/>
    </source>
</evidence>
<name>A0A7T5R1R1_9BACT</name>
<feature type="domain" description="OmpA-like" evidence="1">
    <location>
        <begin position="192"/>
        <end position="263"/>
    </location>
</feature>
<dbReference type="Gene3D" id="3.30.1330.60">
    <property type="entry name" value="OmpA-like domain"/>
    <property type="match status" value="1"/>
</dbReference>